<organism evidence="2 3">
    <name type="scientific">Canna indica</name>
    <name type="common">Indian-shot</name>
    <dbReference type="NCBI Taxonomy" id="4628"/>
    <lineage>
        <taxon>Eukaryota</taxon>
        <taxon>Viridiplantae</taxon>
        <taxon>Streptophyta</taxon>
        <taxon>Embryophyta</taxon>
        <taxon>Tracheophyta</taxon>
        <taxon>Spermatophyta</taxon>
        <taxon>Magnoliopsida</taxon>
        <taxon>Liliopsida</taxon>
        <taxon>Zingiberales</taxon>
        <taxon>Cannaceae</taxon>
        <taxon>Canna</taxon>
    </lineage>
</organism>
<sequence length="165" mass="18030">MAAVLDPARGALVVLILLALILSPIGAHSPDKETREKFDRNLVKRDLQHKLSVADHQAVLETVEIISHDKSKKSDTHDAKIFLVNKRARGPCRAARKILRAGNFQPTELAGRAGPAQPINCGPARFATPTHVHSRAHRALPPLDSVEVRHGGEQQHGFDRSQSSC</sequence>
<dbReference type="EMBL" id="CP136893">
    <property type="protein sequence ID" value="WOL06301.1"/>
    <property type="molecule type" value="Genomic_DNA"/>
</dbReference>
<evidence type="ECO:0000313" key="3">
    <source>
        <dbReference type="Proteomes" id="UP001327560"/>
    </source>
</evidence>
<keyword evidence="3" id="KW-1185">Reference proteome</keyword>
<gene>
    <name evidence="2" type="ORF">Cni_G15033</name>
</gene>
<dbReference type="Proteomes" id="UP001327560">
    <property type="component" value="Chromosome 4"/>
</dbReference>
<name>A0AAQ3QED9_9LILI</name>
<dbReference type="AlphaFoldDB" id="A0AAQ3QED9"/>
<feature type="chain" id="PRO_5042880415" evidence="1">
    <location>
        <begin position="28"/>
        <end position="165"/>
    </location>
</feature>
<reference evidence="2 3" key="1">
    <citation type="submission" date="2023-10" db="EMBL/GenBank/DDBJ databases">
        <title>Chromosome-scale genome assembly provides insights into flower coloration mechanisms of Canna indica.</title>
        <authorList>
            <person name="Li C."/>
        </authorList>
    </citation>
    <scope>NUCLEOTIDE SEQUENCE [LARGE SCALE GENOMIC DNA]</scope>
    <source>
        <tissue evidence="2">Flower</tissue>
    </source>
</reference>
<accession>A0AAQ3QED9</accession>
<protein>
    <submittedName>
        <fullName evidence="2">K(+) efflux antiporter 5</fullName>
    </submittedName>
</protein>
<evidence type="ECO:0000256" key="1">
    <source>
        <dbReference type="SAM" id="SignalP"/>
    </source>
</evidence>
<proteinExistence type="predicted"/>
<feature type="signal peptide" evidence="1">
    <location>
        <begin position="1"/>
        <end position="27"/>
    </location>
</feature>
<evidence type="ECO:0000313" key="2">
    <source>
        <dbReference type="EMBL" id="WOL06301.1"/>
    </source>
</evidence>
<keyword evidence="1" id="KW-0732">Signal</keyword>